<keyword evidence="2" id="KW-1185">Reference proteome</keyword>
<comment type="caution">
    <text evidence="1">The sequence shown here is derived from an EMBL/GenBank/DDBJ whole genome shotgun (WGS) entry which is preliminary data.</text>
</comment>
<evidence type="ECO:0000313" key="2">
    <source>
        <dbReference type="Proteomes" id="UP001060085"/>
    </source>
</evidence>
<dbReference type="EMBL" id="CM044701">
    <property type="protein sequence ID" value="KAI5680633.1"/>
    <property type="molecule type" value="Genomic_DNA"/>
</dbReference>
<proteinExistence type="predicted"/>
<name>A0ACC0C6P5_CATRO</name>
<dbReference type="Proteomes" id="UP001060085">
    <property type="component" value="Linkage Group LG01"/>
</dbReference>
<accession>A0ACC0C6P5</accession>
<protein>
    <submittedName>
        <fullName evidence="1">Uncharacterized protein</fullName>
    </submittedName>
</protein>
<evidence type="ECO:0000313" key="1">
    <source>
        <dbReference type="EMBL" id="KAI5680633.1"/>
    </source>
</evidence>
<reference evidence="2" key="1">
    <citation type="journal article" date="2023" name="Nat. Plants">
        <title>Single-cell RNA sequencing provides a high-resolution roadmap for understanding the multicellular compartmentation of specialized metabolism.</title>
        <authorList>
            <person name="Sun S."/>
            <person name="Shen X."/>
            <person name="Li Y."/>
            <person name="Li Y."/>
            <person name="Wang S."/>
            <person name="Li R."/>
            <person name="Zhang H."/>
            <person name="Shen G."/>
            <person name="Guo B."/>
            <person name="Wei J."/>
            <person name="Xu J."/>
            <person name="St-Pierre B."/>
            <person name="Chen S."/>
            <person name="Sun C."/>
        </authorList>
    </citation>
    <scope>NUCLEOTIDE SEQUENCE [LARGE SCALE GENOMIC DNA]</scope>
</reference>
<gene>
    <name evidence="1" type="ORF">M9H77_01860</name>
</gene>
<sequence>MASFFPASRPNLQTLQFEPAKSYRYEQPIFTKFQENAKTNPIVYKSYLKHISCLCKNEQLQEAVDFITKMEFENLRIGPDIYGELLQGCIYERDLFLGQQFHAKIIKLGEFFYKNEFIETKLLIFYSKCDHFNSSYYLFSRLRKQNAFSWAAIIGMYCRMDLSKEALLGFIKMQETDVLGDTFVVPNVLKACGSLKDFELGQCVHGYALKLVEEGKQAHAIAILYGLDLDKILGSSIINFYGKVGLLEDAELVFRRVIEKDVLTWNVLISSYVQHGLVDNALNLCHEMRQEGFVFTGVTLSSILSASADTRDLRLGKEGHCYCIRHNVESDAVVASSIIDMYAKCDRIHDARQVFESTEEKDLVLWNTMLAAFAEQGLSGEALKLFYSMQLESVPPNVVSWNSVILGFLRNGQVNEATDMFLEMLALNVQPNLITYTTLINGLSLNGLVDEAIMMFQTMLEAGLQPNIVSISSVLSACADTASLTYGRAVHGYTVRQNLPLSVSLATSLVDMYAKCGSLKDAKHVYDMVLTKELPLNNAMISAYALHGCPKDAIAVYKHLKEENSEPDGITFTNVLSSCSHSGLIIKGIEIFSDMITVYGVKPSMEHYGCIISLLSRQGNLGEVLELIQTMPFKADGHVWGSLLAACREVNETEVGERISEYLIRTEPRNAGNYVTVSNAYAAVGRWNEVSKLRNLMKERGIRKNPGSSWIQIGEEFFVFVSGDTSHSKTQEIYAMLSLLEMEMHFS</sequence>
<organism evidence="1 2">
    <name type="scientific">Catharanthus roseus</name>
    <name type="common">Madagascar periwinkle</name>
    <name type="synonym">Vinca rosea</name>
    <dbReference type="NCBI Taxonomy" id="4058"/>
    <lineage>
        <taxon>Eukaryota</taxon>
        <taxon>Viridiplantae</taxon>
        <taxon>Streptophyta</taxon>
        <taxon>Embryophyta</taxon>
        <taxon>Tracheophyta</taxon>
        <taxon>Spermatophyta</taxon>
        <taxon>Magnoliopsida</taxon>
        <taxon>eudicotyledons</taxon>
        <taxon>Gunneridae</taxon>
        <taxon>Pentapetalae</taxon>
        <taxon>asterids</taxon>
        <taxon>lamiids</taxon>
        <taxon>Gentianales</taxon>
        <taxon>Apocynaceae</taxon>
        <taxon>Rauvolfioideae</taxon>
        <taxon>Vinceae</taxon>
        <taxon>Catharanthinae</taxon>
        <taxon>Catharanthus</taxon>
    </lineage>
</organism>